<organism evidence="2 3">
    <name type="scientific">Campylobacter geochelonis</name>
    <dbReference type="NCBI Taxonomy" id="1780362"/>
    <lineage>
        <taxon>Bacteria</taxon>
        <taxon>Pseudomonadati</taxon>
        <taxon>Campylobacterota</taxon>
        <taxon>Epsilonproteobacteria</taxon>
        <taxon>Campylobacterales</taxon>
        <taxon>Campylobacteraceae</taxon>
        <taxon>Campylobacter</taxon>
    </lineage>
</organism>
<evidence type="ECO:0000313" key="2">
    <source>
        <dbReference type="EMBL" id="CZE47633.1"/>
    </source>
</evidence>
<protein>
    <submittedName>
        <fullName evidence="2">RNA methyltransferase</fullName>
    </submittedName>
</protein>
<accession>A0A128EHA1</accession>
<dbReference type="EMBL" id="FIZP01000003">
    <property type="protein sequence ID" value="CZE47633.1"/>
    <property type="molecule type" value="Genomic_DNA"/>
</dbReference>
<feature type="compositionally biased region" description="Low complexity" evidence="1">
    <location>
        <begin position="36"/>
        <end position="55"/>
    </location>
</feature>
<feature type="region of interest" description="Disordered" evidence="1">
    <location>
        <begin position="22"/>
        <end position="56"/>
    </location>
</feature>
<keyword evidence="2" id="KW-0808">Transferase</keyword>
<dbReference type="GO" id="GO:0032259">
    <property type="term" value="P:methylation"/>
    <property type="evidence" value="ECO:0007669"/>
    <property type="project" value="UniProtKB-KW"/>
</dbReference>
<evidence type="ECO:0000256" key="1">
    <source>
        <dbReference type="SAM" id="MobiDB-lite"/>
    </source>
</evidence>
<sequence length="130" mass="14319">MSNPYIKDKNFAEAVESFYKQNEQNKNSLDNKQVDTPNQANSANNTNAFNGTNPNSQNGVISQLFGSNLNTNDFLKGLLIGAAATYLLTNEKAQSAIFKAIAKGSEMFQAGLEEMKERFEDAKAEIDENN</sequence>
<keyword evidence="3" id="KW-1185">Reference proteome</keyword>
<name>A0A128EHA1_9BACT</name>
<gene>
    <name evidence="2" type="ORF">ERS672216_00992</name>
</gene>
<reference evidence="2 3" key="1">
    <citation type="submission" date="2016-02" db="EMBL/GenBank/DDBJ databases">
        <authorList>
            <consortium name="Pathogen Informatics"/>
        </authorList>
    </citation>
    <scope>NUCLEOTIDE SEQUENCE [LARGE SCALE GENOMIC DNA]</scope>
    <source>
        <strain evidence="2 3">RC20</strain>
    </source>
</reference>
<feature type="compositionally biased region" description="Polar residues" evidence="1">
    <location>
        <begin position="22"/>
        <end position="35"/>
    </location>
</feature>
<dbReference type="RefSeq" id="WP_106381572.1">
    <property type="nucleotide sequence ID" value="NZ_CP053844.1"/>
</dbReference>
<dbReference type="GO" id="GO:0008168">
    <property type="term" value="F:methyltransferase activity"/>
    <property type="evidence" value="ECO:0007669"/>
    <property type="project" value="UniProtKB-KW"/>
</dbReference>
<dbReference type="AlphaFoldDB" id="A0A128EHA1"/>
<proteinExistence type="predicted"/>
<keyword evidence="2" id="KW-0489">Methyltransferase</keyword>
<evidence type="ECO:0000313" key="3">
    <source>
        <dbReference type="Proteomes" id="UP000069632"/>
    </source>
</evidence>
<dbReference type="Proteomes" id="UP000069632">
    <property type="component" value="Unassembled WGS sequence"/>
</dbReference>